<feature type="region of interest" description="Disordered" evidence="2">
    <location>
        <begin position="201"/>
        <end position="244"/>
    </location>
</feature>
<organism evidence="4 5">
    <name type="scientific">Lyngbya confervoides BDU141951</name>
    <dbReference type="NCBI Taxonomy" id="1574623"/>
    <lineage>
        <taxon>Bacteria</taxon>
        <taxon>Bacillati</taxon>
        <taxon>Cyanobacteriota</taxon>
        <taxon>Cyanophyceae</taxon>
        <taxon>Oscillatoriophycideae</taxon>
        <taxon>Oscillatoriales</taxon>
        <taxon>Microcoleaceae</taxon>
        <taxon>Lyngbya</taxon>
    </lineage>
</organism>
<keyword evidence="5" id="KW-1185">Reference proteome</keyword>
<feature type="coiled-coil region" evidence="1">
    <location>
        <begin position="145"/>
        <end position="200"/>
    </location>
</feature>
<reference evidence="4 5" key="1">
    <citation type="journal article" date="2015" name="Genome Announc.">
        <title>Draft Genome Sequence of Filamentous Marine Cyanobacterium Lyngbya confervoides Strain BDU141951.</title>
        <authorList>
            <person name="Chandrababunaidu M.M."/>
            <person name="Sen D."/>
            <person name="Tripathy S."/>
        </authorList>
    </citation>
    <scope>NUCLEOTIDE SEQUENCE [LARGE SCALE GENOMIC DNA]</scope>
    <source>
        <strain evidence="4 5">BDU141951</strain>
    </source>
</reference>
<proteinExistence type="predicted"/>
<evidence type="ECO:0000313" key="5">
    <source>
        <dbReference type="Proteomes" id="UP000031561"/>
    </source>
</evidence>
<dbReference type="EMBL" id="JTHE03000106">
    <property type="protein sequence ID" value="MCM1984923.1"/>
    <property type="molecule type" value="Genomic_DNA"/>
</dbReference>
<sequence length="297" mass="33641">MPTVPLATVRGQVHRFKGVIDRFGSFDSKQGAVMTVCVRNLRLVKTNRDVFPDHWWFRFRQEWAVLNLKPGDEVCFTAKVNRQRKGYPFPQPAPSSNNPKPLRTEFGPSHQVRDLTVLKRKRYLDPPRSTIRQLQSLLDQERTLKDQYMTLVHELDARLQDLQRKLAAEISRGNEHRTTIQQLEAQRQDLEQQIAAAICDRQPLTRDRPPAASPSQAPRPAPDSVPRLHPETTQEFPQLGGNDPQTLLATVRHLEQRLEASIPRQRSLFFISVSTVMGLALGVGLGGTLVRGGSSGR</sequence>
<evidence type="ECO:0000256" key="3">
    <source>
        <dbReference type="SAM" id="Phobius"/>
    </source>
</evidence>
<evidence type="ECO:0000256" key="2">
    <source>
        <dbReference type="SAM" id="MobiDB-lite"/>
    </source>
</evidence>
<keyword evidence="3" id="KW-0812">Transmembrane</keyword>
<dbReference type="Proteomes" id="UP000031561">
    <property type="component" value="Unassembled WGS sequence"/>
</dbReference>
<feature type="transmembrane region" description="Helical" evidence="3">
    <location>
        <begin position="268"/>
        <end position="290"/>
    </location>
</feature>
<protein>
    <submittedName>
        <fullName evidence="4">Uncharacterized protein</fullName>
    </submittedName>
</protein>
<keyword evidence="1" id="KW-0175">Coiled coil</keyword>
<dbReference type="RefSeq" id="WP_166277454.1">
    <property type="nucleotide sequence ID" value="NZ_JTHE03000106.1"/>
</dbReference>
<evidence type="ECO:0000313" key="4">
    <source>
        <dbReference type="EMBL" id="MCM1984923.1"/>
    </source>
</evidence>
<evidence type="ECO:0000256" key="1">
    <source>
        <dbReference type="SAM" id="Coils"/>
    </source>
</evidence>
<accession>A0ABD4T901</accession>
<dbReference type="AlphaFoldDB" id="A0ABD4T901"/>
<keyword evidence="3" id="KW-0472">Membrane</keyword>
<feature type="region of interest" description="Disordered" evidence="2">
    <location>
        <begin position="86"/>
        <end position="107"/>
    </location>
</feature>
<name>A0ABD4T901_9CYAN</name>
<comment type="caution">
    <text evidence="4">The sequence shown here is derived from an EMBL/GenBank/DDBJ whole genome shotgun (WGS) entry which is preliminary data.</text>
</comment>
<gene>
    <name evidence="4" type="ORF">QQ91_0019040</name>
</gene>
<keyword evidence="3" id="KW-1133">Transmembrane helix</keyword>